<name>A0A1L5F2Z2_CLOKL</name>
<dbReference type="RefSeq" id="WP_073537077.1">
    <property type="nucleotide sequence ID" value="NZ_CP018335.1"/>
</dbReference>
<evidence type="ECO:0000313" key="2">
    <source>
        <dbReference type="Proteomes" id="UP000184604"/>
    </source>
</evidence>
<organism evidence="1 2">
    <name type="scientific">Clostridium kluyveri</name>
    <dbReference type="NCBI Taxonomy" id="1534"/>
    <lineage>
        <taxon>Bacteria</taxon>
        <taxon>Bacillati</taxon>
        <taxon>Bacillota</taxon>
        <taxon>Clostridia</taxon>
        <taxon>Eubacteriales</taxon>
        <taxon>Clostridiaceae</taxon>
        <taxon>Clostridium</taxon>
    </lineage>
</organism>
<proteinExistence type="predicted"/>
<dbReference type="EMBL" id="CP018335">
    <property type="protein sequence ID" value="APM37357.1"/>
    <property type="molecule type" value="Genomic_DNA"/>
</dbReference>
<sequence>MFLYKPIGEIDNEVYGEIDPINASISQIKPGTISAAPGVDVDLMKSMDKDPLEVVVEIPAAKSKRGWNYKPEALQDIVNYVNQNTLSGFLGHQKPENLSNEFKTPVTHWVGAEMKDNKAYFRGIVDASAPDLKRWIRTKRIKEVSIFGYPKIKRDNKNINVVGYNPLSIDWTPLHRPGMPTNIVGMEMDNLNAKGEQLDGTFEQLKQELKESVKSVLNVKDGQDYVWVRNIRYDNNTVIVEHEQRDQPTKLYSIPFSIDKDNKIALGDKTEVMEKRIYEPVTSSEMDNKGGNLNMEFKEIMANLNGLLQTGKVTYSQVLGEMGLTKEKIAGEMADVKSAVDAESLLDKIKDNLKITGEMDIVNTIKKENETLEKVKEALGVTGEMDIVDAAKKAHEAIENSKKAEFQKTIDDVVKEKVAGEMAQNLVKKMLKVEDGATKEVISGEIDNILKDDFVKSFISGEHIDMAPGIGTSTDNKTETSGILKTRRISI</sequence>
<accession>A0A1L5F2Z2</accession>
<protein>
    <submittedName>
        <fullName evidence="1">Uncharacterized protein</fullName>
    </submittedName>
</protein>
<evidence type="ECO:0000313" key="1">
    <source>
        <dbReference type="EMBL" id="APM37357.1"/>
    </source>
</evidence>
<dbReference type="AlphaFoldDB" id="A0A1L5F2Z2"/>
<gene>
    <name evidence="1" type="ORF">BS101_00535</name>
</gene>
<dbReference type="OrthoDB" id="2534901at2"/>
<reference evidence="1 2" key="1">
    <citation type="submission" date="2016-12" db="EMBL/GenBank/DDBJ databases">
        <title>Complete genome sequence of Clostridium kluyveri JZZ isolated from the pit mud of a Chinese flavor liquor-making factory.</title>
        <authorList>
            <person name="Wang Y."/>
        </authorList>
    </citation>
    <scope>NUCLEOTIDE SEQUENCE [LARGE SCALE GENOMIC DNA]</scope>
    <source>
        <strain evidence="1 2">JZZ</strain>
    </source>
</reference>
<dbReference type="Proteomes" id="UP000184604">
    <property type="component" value="Chromosome"/>
</dbReference>